<evidence type="ECO:0000313" key="1">
    <source>
        <dbReference type="EMBL" id="PQL12093.1"/>
    </source>
</evidence>
<name>A0ABX5BX54_9FIRM</name>
<evidence type="ECO:0000313" key="2">
    <source>
        <dbReference type="Proteomes" id="UP000238774"/>
    </source>
</evidence>
<reference evidence="1 2" key="1">
    <citation type="submission" date="2018-01" db="EMBL/GenBank/DDBJ databases">
        <title>Draft genome sequences of clinical isolates and type strains of oral Veillonella including Veillonella infantum sp., nov.</title>
        <authorList>
            <person name="Mashima I."/>
            <person name="Liao Y.-C."/>
            <person name="Sabharwal A."/>
            <person name="Haase E.M."/>
            <person name="Nakazawa F."/>
            <person name="Scannapieco F.A."/>
        </authorList>
    </citation>
    <scope>NUCLEOTIDE SEQUENCE [LARGE SCALE GENOMIC DNA]</scope>
    <source>
        <strain evidence="1 2">JCM 15642</strain>
    </source>
</reference>
<comment type="caution">
    <text evidence="1">The sequence shown here is derived from an EMBL/GenBank/DDBJ whole genome shotgun (WGS) entry which is preliminary data.</text>
</comment>
<organism evidence="1 2">
    <name type="scientific">Veillonella rogosae JCM 15642</name>
    <dbReference type="NCBI Taxonomy" id="1298595"/>
    <lineage>
        <taxon>Bacteria</taxon>
        <taxon>Bacillati</taxon>
        <taxon>Bacillota</taxon>
        <taxon>Negativicutes</taxon>
        <taxon>Veillonellales</taxon>
        <taxon>Veillonellaceae</taxon>
        <taxon>Veillonella</taxon>
    </lineage>
</organism>
<proteinExistence type="predicted"/>
<dbReference type="Proteomes" id="UP000238774">
    <property type="component" value="Unassembled WGS sequence"/>
</dbReference>
<protein>
    <recommendedName>
        <fullName evidence="3">DUF2634 domain-containing protein</fullName>
    </recommendedName>
</protein>
<gene>
    <name evidence="1" type="ORF">VRHSUH09_06655</name>
</gene>
<dbReference type="RefSeq" id="WP_054747125.1">
    <property type="nucleotide sequence ID" value="NZ_BBDV01000002.1"/>
</dbReference>
<accession>A0ABX5BX54</accession>
<dbReference type="EMBL" id="PPCX01000010">
    <property type="protein sequence ID" value="PQL12093.1"/>
    <property type="molecule type" value="Genomic_DNA"/>
</dbReference>
<evidence type="ECO:0008006" key="3">
    <source>
        <dbReference type="Google" id="ProtNLM"/>
    </source>
</evidence>
<sequence>MKPDKMTFTEKTLFAFYANADTVRSLFTTRDYIYCLIDTDKGCSVKAKVKQLLKRIRLDIKLLDVNVKRRKNLVFDEMEVETINILLNIDEINYTVKINVGLTGEITIVLGFKFADKPEEIAV</sequence>
<keyword evidence="2" id="KW-1185">Reference proteome</keyword>